<dbReference type="PANTHER" id="PTHR24220:SF86">
    <property type="entry name" value="ABC TRANSPORTER ABCH.1"/>
    <property type="match status" value="1"/>
</dbReference>
<dbReference type="PATRIC" id="fig|1254439.12.peg.1801"/>
<accession>M4REW1</accession>
<dbReference type="InterPro" id="IPR017911">
    <property type="entry name" value="MacB-like_ATP-bd"/>
</dbReference>
<feature type="domain" description="ABC transporter" evidence="4">
    <location>
        <begin position="23"/>
        <end position="259"/>
    </location>
</feature>
<evidence type="ECO:0000256" key="1">
    <source>
        <dbReference type="ARBA" id="ARBA00022448"/>
    </source>
</evidence>
<dbReference type="PROSITE" id="PS00211">
    <property type="entry name" value="ABC_TRANSPORTER_1"/>
    <property type="match status" value="1"/>
</dbReference>
<keyword evidence="1" id="KW-0813">Transport</keyword>
<dbReference type="PROSITE" id="PS50893">
    <property type="entry name" value="ABC_TRANSPORTER_2"/>
    <property type="match status" value="1"/>
</dbReference>
<dbReference type="InterPro" id="IPR027417">
    <property type="entry name" value="P-loop_NTPase"/>
</dbReference>
<dbReference type="KEGG" id="btp:D805_1809"/>
<evidence type="ECO:0000259" key="4">
    <source>
        <dbReference type="PROSITE" id="PS50893"/>
    </source>
</evidence>
<dbReference type="EMBL" id="CP004346">
    <property type="protein sequence ID" value="AGH42076.1"/>
    <property type="molecule type" value="Genomic_DNA"/>
</dbReference>
<dbReference type="InterPro" id="IPR015854">
    <property type="entry name" value="ABC_transpr_LolD-like"/>
</dbReference>
<dbReference type="GO" id="GO:0005886">
    <property type="term" value="C:plasma membrane"/>
    <property type="evidence" value="ECO:0007669"/>
    <property type="project" value="TreeGrafter"/>
</dbReference>
<reference evidence="5 6" key="1">
    <citation type="journal article" date="2013" name="Genome Announc.">
        <title>Complete Genome Sequence of the Probiotic Bifidobacterium thermophilum Strain RBL67.</title>
        <authorList>
            <person name="Jans C."/>
            <person name="Lacroix C."/>
            <person name="Follador R."/>
            <person name="Stevens M.J."/>
        </authorList>
    </citation>
    <scope>NUCLEOTIDE SEQUENCE [LARGE SCALE GENOMIC DNA]</scope>
    <source>
        <strain evidence="5 6">RBL67</strain>
    </source>
</reference>
<dbReference type="CDD" id="cd03255">
    <property type="entry name" value="ABC_MJ0796_LolCDE_FtsE"/>
    <property type="match status" value="1"/>
</dbReference>
<evidence type="ECO:0000313" key="6">
    <source>
        <dbReference type="Proteomes" id="UP000011835"/>
    </source>
</evidence>
<dbReference type="Pfam" id="PF00005">
    <property type="entry name" value="ABC_tran"/>
    <property type="match status" value="1"/>
</dbReference>
<dbReference type="SUPFAM" id="SSF52540">
    <property type="entry name" value="P-loop containing nucleoside triphosphate hydrolases"/>
    <property type="match status" value="1"/>
</dbReference>
<dbReference type="AlphaFoldDB" id="M4REW1"/>
<gene>
    <name evidence="5" type="ORF">D805_1809</name>
</gene>
<keyword evidence="3 5" id="KW-0067">ATP-binding</keyword>
<protein>
    <submittedName>
        <fullName evidence="5">Amino acid ABC transporter ATP-binding protein</fullName>
    </submittedName>
</protein>
<dbReference type="Gene3D" id="3.40.50.300">
    <property type="entry name" value="P-loop containing nucleotide triphosphate hydrolases"/>
    <property type="match status" value="1"/>
</dbReference>
<proteinExistence type="predicted"/>
<evidence type="ECO:0000313" key="5">
    <source>
        <dbReference type="EMBL" id="AGH42076.1"/>
    </source>
</evidence>
<organism evidence="5 6">
    <name type="scientific">Bifidobacterium thermophilum RBL67</name>
    <dbReference type="NCBI Taxonomy" id="1254439"/>
    <lineage>
        <taxon>Bacteria</taxon>
        <taxon>Bacillati</taxon>
        <taxon>Actinomycetota</taxon>
        <taxon>Actinomycetes</taxon>
        <taxon>Bifidobacteriales</taxon>
        <taxon>Bifidobacteriaceae</taxon>
        <taxon>Bifidobacterium</taxon>
    </lineage>
</organism>
<keyword evidence="2" id="KW-0547">Nucleotide-binding</keyword>
<dbReference type="GO" id="GO:0022857">
    <property type="term" value="F:transmembrane transporter activity"/>
    <property type="evidence" value="ECO:0007669"/>
    <property type="project" value="TreeGrafter"/>
</dbReference>
<evidence type="ECO:0000256" key="3">
    <source>
        <dbReference type="ARBA" id="ARBA00022840"/>
    </source>
</evidence>
<dbReference type="GO" id="GO:0016887">
    <property type="term" value="F:ATP hydrolysis activity"/>
    <property type="evidence" value="ECO:0007669"/>
    <property type="project" value="InterPro"/>
</dbReference>
<dbReference type="PANTHER" id="PTHR24220">
    <property type="entry name" value="IMPORT ATP-BINDING PROTEIN"/>
    <property type="match status" value="1"/>
</dbReference>
<dbReference type="Proteomes" id="UP000011835">
    <property type="component" value="Chromosome"/>
</dbReference>
<name>M4REW1_9BIFI</name>
<dbReference type="HOGENOM" id="CLU_000604_1_22_11"/>
<dbReference type="SMART" id="SM00382">
    <property type="entry name" value="AAA"/>
    <property type="match status" value="1"/>
</dbReference>
<keyword evidence="6" id="KW-1185">Reference proteome</keyword>
<dbReference type="InterPro" id="IPR003593">
    <property type="entry name" value="AAA+_ATPase"/>
</dbReference>
<dbReference type="InterPro" id="IPR017871">
    <property type="entry name" value="ABC_transporter-like_CS"/>
</dbReference>
<sequence>MTHHPNHHPKGIIMTTQIGQPIVDIQDVSKTFANRTVLEHVTASVACGESLAITGPSGSGKSTLLNMIGLLDEPTTGRICFEGYAYPGMNSAAATRMRRNRINYLFQSYALITDITALDNVLLGLKYAPGSTEDKRDNAVNLLQRLGLGQVINDRVMTLSGGEQQRVALARCMLKPGDLILADEPTGALDPHLAHDMFSQMLQLQRDFGKTLVVVTHDETIAQRCDRRLCLAREASGRTTLEAVREIAETGAAQMCNAIANPK</sequence>
<dbReference type="GO" id="GO:0005524">
    <property type="term" value="F:ATP binding"/>
    <property type="evidence" value="ECO:0007669"/>
    <property type="project" value="UniProtKB-KW"/>
</dbReference>
<dbReference type="InterPro" id="IPR003439">
    <property type="entry name" value="ABC_transporter-like_ATP-bd"/>
</dbReference>
<evidence type="ECO:0000256" key="2">
    <source>
        <dbReference type="ARBA" id="ARBA00022741"/>
    </source>
</evidence>